<evidence type="ECO:0000313" key="1">
    <source>
        <dbReference type="EMBL" id="OZI24787.1"/>
    </source>
</evidence>
<protein>
    <recommendedName>
        <fullName evidence="3">Zinc-dependent peptidase</fullName>
    </recommendedName>
</protein>
<dbReference type="AlphaFoldDB" id="A0A261RJ07"/>
<dbReference type="RefSeq" id="WP_094796141.1">
    <property type="nucleotide sequence ID" value="NZ_NEVK01000003.1"/>
</dbReference>
<proteinExistence type="predicted"/>
<dbReference type="CDD" id="cd20169">
    <property type="entry name" value="Peptidase_M90_mtfA"/>
    <property type="match status" value="1"/>
</dbReference>
<dbReference type="GO" id="GO:0008237">
    <property type="term" value="F:metallopeptidase activity"/>
    <property type="evidence" value="ECO:0007669"/>
    <property type="project" value="InterPro"/>
</dbReference>
<accession>A0A261RJ07</accession>
<dbReference type="Gene3D" id="1.10.472.150">
    <property type="entry name" value="Glucose-regulated metallo-peptidase M90, N-terminal domain"/>
    <property type="match status" value="1"/>
</dbReference>
<evidence type="ECO:0008006" key="3">
    <source>
        <dbReference type="Google" id="ProtNLM"/>
    </source>
</evidence>
<dbReference type="PANTHER" id="PTHR30164:SF2">
    <property type="entry name" value="PROTEIN MTFA"/>
    <property type="match status" value="1"/>
</dbReference>
<gene>
    <name evidence="1" type="ORF">CAL19_04670</name>
</gene>
<dbReference type="PANTHER" id="PTHR30164">
    <property type="entry name" value="MTFA PEPTIDASE"/>
    <property type="match status" value="1"/>
</dbReference>
<evidence type="ECO:0000313" key="2">
    <source>
        <dbReference type="Proteomes" id="UP000216947"/>
    </source>
</evidence>
<name>A0A261RJ07_9BORD</name>
<dbReference type="InterPro" id="IPR010384">
    <property type="entry name" value="MtfA_fam"/>
</dbReference>
<dbReference type="EMBL" id="NEVK01000003">
    <property type="protein sequence ID" value="OZI24787.1"/>
    <property type="molecule type" value="Genomic_DNA"/>
</dbReference>
<comment type="caution">
    <text evidence="1">The sequence shown here is derived from an EMBL/GenBank/DDBJ whole genome shotgun (WGS) entry which is preliminary data.</text>
</comment>
<organism evidence="1 2">
    <name type="scientific">Bordetella genomosp. 7</name>
    <dbReference type="NCBI Taxonomy" id="1416805"/>
    <lineage>
        <taxon>Bacteria</taxon>
        <taxon>Pseudomonadati</taxon>
        <taxon>Pseudomonadota</taxon>
        <taxon>Betaproteobacteria</taxon>
        <taxon>Burkholderiales</taxon>
        <taxon>Alcaligenaceae</taxon>
        <taxon>Bordetella</taxon>
    </lineage>
</organism>
<dbReference type="GO" id="GO:0004177">
    <property type="term" value="F:aminopeptidase activity"/>
    <property type="evidence" value="ECO:0007669"/>
    <property type="project" value="TreeGrafter"/>
</dbReference>
<reference evidence="2" key="1">
    <citation type="submission" date="2017-05" db="EMBL/GenBank/DDBJ databases">
        <title>Complete and WGS of Bordetella genogroups.</title>
        <authorList>
            <person name="Spilker T."/>
            <person name="Lipuma J."/>
        </authorList>
    </citation>
    <scope>NUCLEOTIDE SEQUENCE [LARGE SCALE GENOMIC DNA]</scope>
    <source>
        <strain evidence="2">AU18089</strain>
    </source>
</reference>
<dbReference type="InterPro" id="IPR024079">
    <property type="entry name" value="MetalloPept_cat_dom_sf"/>
</dbReference>
<dbReference type="Proteomes" id="UP000216947">
    <property type="component" value="Unassembled WGS sequence"/>
</dbReference>
<sequence>MLRWLKGRGASASEVAQVRDRIEPGLWSRVLQAHPFLAALDADEREQLLARAAWLLASKNLNGARGLEPDDFMRLSIGAQAALPILNLSPTLYEGWDEIIVYPEGFSIRRVHQDDAGVVHEYDEAAAGEAWDGGPVILSWADALPREGAFNVVIHEFAHKLDLASGQADGMPSLAAHPDLSPRTWQHILETSLDRFTEALDAIESAIPGHIDPESPDADPWYGQLPLDPYAATDEAEFFAVSSEHFFVDPEPLARALPEWFELLRAYYRQDPLARLAHVAPAGLP</sequence>
<dbReference type="GO" id="GO:0005829">
    <property type="term" value="C:cytosol"/>
    <property type="evidence" value="ECO:0007669"/>
    <property type="project" value="TreeGrafter"/>
</dbReference>
<dbReference type="Gene3D" id="3.40.390.10">
    <property type="entry name" value="Collagenase (Catalytic Domain)"/>
    <property type="match status" value="1"/>
</dbReference>
<keyword evidence="2" id="KW-1185">Reference proteome</keyword>
<dbReference type="InterPro" id="IPR042252">
    <property type="entry name" value="MtfA_N"/>
</dbReference>
<dbReference type="SUPFAM" id="SSF55486">
    <property type="entry name" value="Metalloproteases ('zincins'), catalytic domain"/>
    <property type="match status" value="1"/>
</dbReference>
<dbReference type="Pfam" id="PF06167">
    <property type="entry name" value="Peptidase_M90"/>
    <property type="match status" value="1"/>
</dbReference>